<reference evidence="5" key="2">
    <citation type="submission" date="2021-04" db="EMBL/GenBank/DDBJ databases">
        <authorList>
            <person name="Gilroy R."/>
        </authorList>
    </citation>
    <scope>NUCLEOTIDE SEQUENCE</scope>
    <source>
        <strain evidence="5">CHK188-5543</strain>
    </source>
</reference>
<dbReference type="NCBIfam" id="TIGR02481">
    <property type="entry name" value="hemeryth_dom"/>
    <property type="match status" value="1"/>
</dbReference>
<dbReference type="Gene3D" id="1.20.120.50">
    <property type="entry name" value="Hemerythrin-like"/>
    <property type="match status" value="1"/>
</dbReference>
<accession>A0A9D1WPD4</accession>
<evidence type="ECO:0000313" key="5">
    <source>
        <dbReference type="EMBL" id="HIX64639.1"/>
    </source>
</evidence>
<dbReference type="InterPro" id="IPR050669">
    <property type="entry name" value="Hemerythrin"/>
</dbReference>
<dbReference type="GO" id="GO:0046872">
    <property type="term" value="F:metal ion binding"/>
    <property type="evidence" value="ECO:0007669"/>
    <property type="project" value="UniProtKB-KW"/>
</dbReference>
<name>A0A9D1WPD4_9FIRM</name>
<keyword evidence="3" id="KW-0408">Iron</keyword>
<gene>
    <name evidence="5" type="ORF">H9736_00160</name>
</gene>
<dbReference type="SUPFAM" id="SSF47188">
    <property type="entry name" value="Hemerythrin-like"/>
    <property type="match status" value="1"/>
</dbReference>
<proteinExistence type="inferred from homology"/>
<reference evidence="5" key="1">
    <citation type="journal article" date="2021" name="PeerJ">
        <title>Extensive microbial diversity within the chicken gut microbiome revealed by metagenomics and culture.</title>
        <authorList>
            <person name="Gilroy R."/>
            <person name="Ravi A."/>
            <person name="Getino M."/>
            <person name="Pursley I."/>
            <person name="Horton D.L."/>
            <person name="Alikhan N.F."/>
            <person name="Baker D."/>
            <person name="Gharbi K."/>
            <person name="Hall N."/>
            <person name="Watson M."/>
            <person name="Adriaenssens E.M."/>
            <person name="Foster-Nyarko E."/>
            <person name="Jarju S."/>
            <person name="Secka A."/>
            <person name="Antonio M."/>
            <person name="Oren A."/>
            <person name="Chaudhuri R.R."/>
            <person name="La Ragione R."/>
            <person name="Hildebrand F."/>
            <person name="Pallen M.J."/>
        </authorList>
    </citation>
    <scope>NUCLEOTIDE SEQUENCE</scope>
    <source>
        <strain evidence="5">CHK188-5543</strain>
    </source>
</reference>
<comment type="caution">
    <text evidence="5">The sequence shown here is derived from an EMBL/GenBank/DDBJ whole genome shotgun (WGS) entry which is preliminary data.</text>
</comment>
<evidence type="ECO:0000313" key="6">
    <source>
        <dbReference type="Proteomes" id="UP000886800"/>
    </source>
</evidence>
<feature type="domain" description="Hemerythrin-like" evidence="4">
    <location>
        <begin position="11"/>
        <end position="130"/>
    </location>
</feature>
<dbReference type="EMBL" id="DXES01000003">
    <property type="protein sequence ID" value="HIX64639.1"/>
    <property type="molecule type" value="Genomic_DNA"/>
</dbReference>
<dbReference type="Proteomes" id="UP000886800">
    <property type="component" value="Unassembled WGS sequence"/>
</dbReference>
<dbReference type="AlphaFoldDB" id="A0A9D1WPD4"/>
<evidence type="ECO:0000259" key="4">
    <source>
        <dbReference type="Pfam" id="PF01814"/>
    </source>
</evidence>
<sequence length="305" mass="35167">MLTWNENYLMGVEELDEDHRQLFKLAQQVLERTKTREEDPFNRMFILREGMNYLQGYFARHTAREEAYMRRTGYPGYAIHKMQHEEFFSTQMAKYRRIVESGECSKEEVREFVGSGVGWLLDHIATADMAIVGKGVLSRHIESRSEASALEEEVNTLLAATLNLEANPKIINRRYVGEPFGKAICQKILYEKQGQRIAVVSGIERSFVLYVANQLYGDNMEDEMDLVLSTVEMFGAQFWLSLIQQMTGSTSKIEILENHFLVGQSLHEELRQLHPTLSVLFTSDRGKFFLASDRRECFLPQAAEA</sequence>
<dbReference type="CDD" id="cd12107">
    <property type="entry name" value="Hemerythrin"/>
    <property type="match status" value="1"/>
</dbReference>
<dbReference type="InterPro" id="IPR012312">
    <property type="entry name" value="Hemerythrin-like"/>
</dbReference>
<dbReference type="Pfam" id="PF01814">
    <property type="entry name" value="Hemerythrin"/>
    <property type="match status" value="1"/>
</dbReference>
<evidence type="ECO:0000256" key="2">
    <source>
        <dbReference type="ARBA" id="ARBA00022723"/>
    </source>
</evidence>
<evidence type="ECO:0000256" key="3">
    <source>
        <dbReference type="ARBA" id="ARBA00023004"/>
    </source>
</evidence>
<protein>
    <submittedName>
        <fullName evidence="5">Hemerythrin family protein</fullName>
    </submittedName>
</protein>
<dbReference type="PANTHER" id="PTHR37164:SF1">
    <property type="entry name" value="BACTERIOHEMERYTHRIN"/>
    <property type="match status" value="1"/>
</dbReference>
<keyword evidence="2" id="KW-0479">Metal-binding</keyword>
<dbReference type="InterPro" id="IPR035938">
    <property type="entry name" value="Hemerythrin-like_sf"/>
</dbReference>
<organism evidence="5 6">
    <name type="scientific">Candidatus Anaerotruncus excrementipullorum</name>
    <dbReference type="NCBI Taxonomy" id="2838465"/>
    <lineage>
        <taxon>Bacteria</taxon>
        <taxon>Bacillati</taxon>
        <taxon>Bacillota</taxon>
        <taxon>Clostridia</taxon>
        <taxon>Eubacteriales</taxon>
        <taxon>Oscillospiraceae</taxon>
        <taxon>Anaerotruncus</taxon>
    </lineage>
</organism>
<dbReference type="PANTHER" id="PTHR37164">
    <property type="entry name" value="BACTERIOHEMERYTHRIN"/>
    <property type="match status" value="1"/>
</dbReference>
<evidence type="ECO:0000256" key="1">
    <source>
        <dbReference type="ARBA" id="ARBA00010587"/>
    </source>
</evidence>
<comment type="similarity">
    <text evidence="1">Belongs to the hemerythrin family.</text>
</comment>
<dbReference type="InterPro" id="IPR012827">
    <property type="entry name" value="Hemerythrin_metal-bd"/>
</dbReference>